<protein>
    <submittedName>
        <fullName evidence="1">Uncharacterized protein</fullName>
    </submittedName>
</protein>
<proteinExistence type="predicted"/>
<accession>A0A6J5QIW6</accession>
<reference evidence="1" key="1">
    <citation type="submission" date="2020-05" db="EMBL/GenBank/DDBJ databases">
        <authorList>
            <person name="Chiriac C."/>
            <person name="Salcher M."/>
            <person name="Ghai R."/>
            <person name="Kavagutti S V."/>
        </authorList>
    </citation>
    <scope>NUCLEOTIDE SEQUENCE</scope>
</reference>
<organism evidence="1">
    <name type="scientific">uncultured Caudovirales phage</name>
    <dbReference type="NCBI Taxonomy" id="2100421"/>
    <lineage>
        <taxon>Viruses</taxon>
        <taxon>Duplodnaviria</taxon>
        <taxon>Heunggongvirae</taxon>
        <taxon>Uroviricota</taxon>
        <taxon>Caudoviricetes</taxon>
        <taxon>Peduoviridae</taxon>
        <taxon>Maltschvirus</taxon>
        <taxon>Maltschvirus maltsch</taxon>
    </lineage>
</organism>
<gene>
    <name evidence="1" type="ORF">UFOVP1124_21</name>
</gene>
<name>A0A6J5QIW6_9CAUD</name>
<sequence>MDPEDVLTVKFFREWGDYTPGQVATLPAAFARHMHDCGVAVFVEPPAEPGPDGVVVERAVKRLGR</sequence>
<evidence type="ECO:0000313" key="1">
    <source>
        <dbReference type="EMBL" id="CAB4184589.1"/>
    </source>
</evidence>
<dbReference type="EMBL" id="LR797064">
    <property type="protein sequence ID" value="CAB4184589.1"/>
    <property type="molecule type" value="Genomic_DNA"/>
</dbReference>